<organism evidence="2 3">
    <name type="scientific">Novosphingobium hassiacum</name>
    <dbReference type="NCBI Taxonomy" id="173676"/>
    <lineage>
        <taxon>Bacteria</taxon>
        <taxon>Pseudomonadati</taxon>
        <taxon>Pseudomonadota</taxon>
        <taxon>Alphaproteobacteria</taxon>
        <taxon>Sphingomonadales</taxon>
        <taxon>Sphingomonadaceae</taxon>
        <taxon>Novosphingobium</taxon>
    </lineage>
</organism>
<protein>
    <submittedName>
        <fullName evidence="2">Uncharacterized protein</fullName>
    </submittedName>
</protein>
<gene>
    <name evidence="2" type="ORF">GGQ88_001297</name>
</gene>
<dbReference type="EMBL" id="JACICY010000002">
    <property type="protein sequence ID" value="MBB3860036.1"/>
    <property type="molecule type" value="Genomic_DNA"/>
</dbReference>
<keyword evidence="3" id="KW-1185">Reference proteome</keyword>
<reference evidence="2 3" key="1">
    <citation type="submission" date="2020-08" db="EMBL/GenBank/DDBJ databases">
        <title>Genomic Encyclopedia of Type Strains, Phase IV (KMG-IV): sequencing the most valuable type-strain genomes for metagenomic binning, comparative biology and taxonomic classification.</title>
        <authorList>
            <person name="Goeker M."/>
        </authorList>
    </citation>
    <scope>NUCLEOTIDE SEQUENCE [LARGE SCALE GENOMIC DNA]</scope>
    <source>
        <strain evidence="2 3">DSM 14552</strain>
    </source>
</reference>
<name>A0A7W5ZV54_9SPHN</name>
<accession>A0A7W5ZV54</accession>
<comment type="caution">
    <text evidence="2">The sequence shown here is derived from an EMBL/GenBank/DDBJ whole genome shotgun (WGS) entry which is preliminary data.</text>
</comment>
<dbReference type="AlphaFoldDB" id="A0A7W5ZV54"/>
<dbReference type="Proteomes" id="UP000562395">
    <property type="component" value="Unassembled WGS sequence"/>
</dbReference>
<proteinExistence type="predicted"/>
<evidence type="ECO:0000313" key="3">
    <source>
        <dbReference type="Proteomes" id="UP000562395"/>
    </source>
</evidence>
<evidence type="ECO:0000256" key="1">
    <source>
        <dbReference type="SAM" id="MobiDB-lite"/>
    </source>
</evidence>
<evidence type="ECO:0000313" key="2">
    <source>
        <dbReference type="EMBL" id="MBB3860036.1"/>
    </source>
</evidence>
<sequence length="63" mass="6520">MPTPGPSRVREGGRRGLFQTLPRAGGRKSGVALDPPGCGRGKSGVALEFVPVLADGDWCSGRE</sequence>
<feature type="region of interest" description="Disordered" evidence="1">
    <location>
        <begin position="1"/>
        <end position="35"/>
    </location>
</feature>